<evidence type="ECO:0000259" key="1">
    <source>
        <dbReference type="Pfam" id="PF04536"/>
    </source>
</evidence>
<name>A0A9E5MNS3_9GAMM</name>
<dbReference type="RefSeq" id="WP_167190750.1">
    <property type="nucleotide sequence ID" value="NZ_JAAONZ010000018.1"/>
</dbReference>
<comment type="caution">
    <text evidence="2">The sequence shown here is derived from an EMBL/GenBank/DDBJ whole genome shotgun (WGS) entry which is preliminary data.</text>
</comment>
<dbReference type="EMBL" id="JAAONZ010000018">
    <property type="protein sequence ID" value="NHO67655.1"/>
    <property type="molecule type" value="Genomic_DNA"/>
</dbReference>
<dbReference type="Pfam" id="PF04536">
    <property type="entry name" value="TPM_phosphatase"/>
    <property type="match status" value="1"/>
</dbReference>
<evidence type="ECO:0000313" key="3">
    <source>
        <dbReference type="Proteomes" id="UP000787472"/>
    </source>
</evidence>
<proteinExistence type="predicted"/>
<keyword evidence="3" id="KW-1185">Reference proteome</keyword>
<dbReference type="Gene3D" id="3.10.310.50">
    <property type="match status" value="1"/>
</dbReference>
<reference evidence="2" key="1">
    <citation type="submission" date="2020-03" db="EMBL/GenBank/DDBJ databases">
        <authorList>
            <person name="Guo F."/>
        </authorList>
    </citation>
    <scope>NUCLEOTIDE SEQUENCE</scope>
    <source>
        <strain evidence="2">JCM 30134</strain>
    </source>
</reference>
<dbReference type="Proteomes" id="UP000787472">
    <property type="component" value="Unassembled WGS sequence"/>
</dbReference>
<sequence>MANRYLCNLFTTRWSLTRHFGTKVLRAIELAVRDSEQQHSGELRFAIEASLDFPALLRGTTARDRAIEAFSQLRTWDTEANNGVLIYLLLSEHDIEIVADRGYTGKVTHAEWQDVCRHMKDQYSAGHFEAGSLEGIELVTQLIRRHFPRSSDDVNELPDKPVIL</sequence>
<dbReference type="InterPro" id="IPR007621">
    <property type="entry name" value="TPM_dom"/>
</dbReference>
<dbReference type="AlphaFoldDB" id="A0A9E5MNS3"/>
<evidence type="ECO:0000313" key="2">
    <source>
        <dbReference type="EMBL" id="NHO67655.1"/>
    </source>
</evidence>
<dbReference type="PANTHER" id="PTHR30373:SF8">
    <property type="entry name" value="BLL7265 PROTEIN"/>
    <property type="match status" value="1"/>
</dbReference>
<organism evidence="2 3">
    <name type="scientific">Pseudomaricurvus hydrocarbonicus</name>
    <dbReference type="NCBI Taxonomy" id="1470433"/>
    <lineage>
        <taxon>Bacteria</taxon>
        <taxon>Pseudomonadati</taxon>
        <taxon>Pseudomonadota</taxon>
        <taxon>Gammaproteobacteria</taxon>
        <taxon>Cellvibrionales</taxon>
        <taxon>Cellvibrionaceae</taxon>
        <taxon>Pseudomaricurvus</taxon>
    </lineage>
</organism>
<dbReference type="PANTHER" id="PTHR30373">
    <property type="entry name" value="UPF0603 PROTEIN YGCG"/>
    <property type="match status" value="1"/>
</dbReference>
<gene>
    <name evidence="2" type="ORF">G8770_19080</name>
</gene>
<feature type="domain" description="TPM" evidence="1">
    <location>
        <begin position="27"/>
        <end position="140"/>
    </location>
</feature>
<accession>A0A9E5MNS3</accession>
<protein>
    <recommendedName>
        <fullName evidence="1">TPM domain-containing protein</fullName>
    </recommendedName>
</protein>